<reference evidence="2 3" key="1">
    <citation type="journal article" date="2019" name="Commun. Biol.">
        <title>The bagworm genome reveals a unique fibroin gene that provides high tensile strength.</title>
        <authorList>
            <person name="Kono N."/>
            <person name="Nakamura H."/>
            <person name="Ohtoshi R."/>
            <person name="Tomita M."/>
            <person name="Numata K."/>
            <person name="Arakawa K."/>
        </authorList>
    </citation>
    <scope>NUCLEOTIDE SEQUENCE [LARGE SCALE GENOMIC DNA]</scope>
</reference>
<feature type="compositionally biased region" description="Low complexity" evidence="1">
    <location>
        <begin position="49"/>
        <end position="62"/>
    </location>
</feature>
<comment type="caution">
    <text evidence="2">The sequence shown here is derived from an EMBL/GenBank/DDBJ whole genome shotgun (WGS) entry which is preliminary data.</text>
</comment>
<sequence length="86" mass="9686">MKVITEAAKIWKFGQICGLTCLTFEDEPRANRFLLIPVITSVAVAQRNQSSSRESQVVQSRQPNGSLVTLRYFDDNNRTNTQPGRS</sequence>
<organism evidence="2 3">
    <name type="scientific">Eumeta variegata</name>
    <name type="common">Bagworm moth</name>
    <name type="synonym">Eumeta japonica</name>
    <dbReference type="NCBI Taxonomy" id="151549"/>
    <lineage>
        <taxon>Eukaryota</taxon>
        <taxon>Metazoa</taxon>
        <taxon>Ecdysozoa</taxon>
        <taxon>Arthropoda</taxon>
        <taxon>Hexapoda</taxon>
        <taxon>Insecta</taxon>
        <taxon>Pterygota</taxon>
        <taxon>Neoptera</taxon>
        <taxon>Endopterygota</taxon>
        <taxon>Lepidoptera</taxon>
        <taxon>Glossata</taxon>
        <taxon>Ditrysia</taxon>
        <taxon>Tineoidea</taxon>
        <taxon>Psychidae</taxon>
        <taxon>Oiketicinae</taxon>
        <taxon>Eumeta</taxon>
    </lineage>
</organism>
<evidence type="ECO:0000313" key="3">
    <source>
        <dbReference type="Proteomes" id="UP000299102"/>
    </source>
</evidence>
<name>A0A4C1W1C2_EUMVA</name>
<gene>
    <name evidence="2" type="ORF">EVAR_31247_1</name>
</gene>
<accession>A0A4C1W1C2</accession>
<proteinExistence type="predicted"/>
<evidence type="ECO:0000313" key="2">
    <source>
        <dbReference type="EMBL" id="GBP44352.1"/>
    </source>
</evidence>
<dbReference type="Proteomes" id="UP000299102">
    <property type="component" value="Unassembled WGS sequence"/>
</dbReference>
<feature type="region of interest" description="Disordered" evidence="1">
    <location>
        <begin position="49"/>
        <end position="86"/>
    </location>
</feature>
<dbReference type="EMBL" id="BGZK01000451">
    <property type="protein sequence ID" value="GBP44352.1"/>
    <property type="molecule type" value="Genomic_DNA"/>
</dbReference>
<keyword evidence="3" id="KW-1185">Reference proteome</keyword>
<evidence type="ECO:0000256" key="1">
    <source>
        <dbReference type="SAM" id="MobiDB-lite"/>
    </source>
</evidence>
<protein>
    <submittedName>
        <fullName evidence="2">Uncharacterized protein</fullName>
    </submittedName>
</protein>
<dbReference type="AlphaFoldDB" id="A0A4C1W1C2"/>